<reference evidence="4" key="1">
    <citation type="journal article" date="2019" name="Int. J. Syst. Evol. Microbiol.">
        <title>The Global Catalogue of Microorganisms (GCM) 10K type strain sequencing project: providing services to taxonomists for standard genome sequencing and annotation.</title>
        <authorList>
            <consortium name="The Broad Institute Genomics Platform"/>
            <consortium name="The Broad Institute Genome Sequencing Center for Infectious Disease"/>
            <person name="Wu L."/>
            <person name="Ma J."/>
        </authorList>
    </citation>
    <scope>NUCLEOTIDE SEQUENCE [LARGE SCALE GENOMIC DNA]</scope>
    <source>
        <strain evidence="4">CGMCC 1.13574</strain>
    </source>
</reference>
<dbReference type="SUPFAM" id="SSF52467">
    <property type="entry name" value="DHS-like NAD/FAD-binding domain"/>
    <property type="match status" value="1"/>
</dbReference>
<dbReference type="InterPro" id="IPR001308">
    <property type="entry name" value="ETF_a/FixB"/>
</dbReference>
<dbReference type="PANTHER" id="PTHR43153:SF1">
    <property type="entry name" value="ELECTRON TRANSFER FLAVOPROTEIN SUBUNIT ALPHA, MITOCHONDRIAL"/>
    <property type="match status" value="1"/>
</dbReference>
<organism evidence="3 4">
    <name type="scientific">Tumebacillus lipolyticus</name>
    <dbReference type="NCBI Taxonomy" id="1280370"/>
    <lineage>
        <taxon>Bacteria</taxon>
        <taxon>Bacillati</taxon>
        <taxon>Bacillota</taxon>
        <taxon>Bacilli</taxon>
        <taxon>Bacillales</taxon>
        <taxon>Alicyclobacillaceae</taxon>
        <taxon>Tumebacillus</taxon>
    </lineage>
</organism>
<evidence type="ECO:0000313" key="4">
    <source>
        <dbReference type="Proteomes" id="UP001597343"/>
    </source>
</evidence>
<dbReference type="InterPro" id="IPR029035">
    <property type="entry name" value="DHS-like_NAD/FAD-binding_dom"/>
</dbReference>
<dbReference type="InterPro" id="IPR033947">
    <property type="entry name" value="ETF_alpha_N"/>
</dbReference>
<comment type="similarity">
    <text evidence="1">Belongs to the ETF alpha-subunit/FixB family.</text>
</comment>
<dbReference type="PANTHER" id="PTHR43153">
    <property type="entry name" value="ELECTRON TRANSFER FLAVOPROTEIN ALPHA"/>
    <property type="match status" value="1"/>
</dbReference>
<dbReference type="SUPFAM" id="SSF52402">
    <property type="entry name" value="Adenine nucleotide alpha hydrolases-like"/>
    <property type="match status" value="1"/>
</dbReference>
<dbReference type="Pfam" id="PF00766">
    <property type="entry name" value="ETF_alpha"/>
    <property type="match status" value="1"/>
</dbReference>
<accession>A0ABW5A137</accession>
<dbReference type="CDD" id="cd01715">
    <property type="entry name" value="ETF_alpha"/>
    <property type="match status" value="1"/>
</dbReference>
<dbReference type="SMART" id="SM00893">
    <property type="entry name" value="ETF"/>
    <property type="match status" value="1"/>
</dbReference>
<dbReference type="Pfam" id="PF01012">
    <property type="entry name" value="ETF"/>
    <property type="match status" value="1"/>
</dbReference>
<dbReference type="PIRSF" id="PIRSF000089">
    <property type="entry name" value="Electra_flavoP_a"/>
    <property type="match status" value="1"/>
</dbReference>
<gene>
    <name evidence="3" type="ORF">ACFSOY_17685</name>
</gene>
<name>A0ABW5A137_9BACL</name>
<sequence length="327" mass="34064">MSRTILVLADLRNGAVRNVTFEMLSTAKKLANGGAVIASIISNNSGSIKAEELAHHGADKVLVADSAALENYVPDAYASVLETMIKDVNPNLVLMAHSAIGRDLAPKVAARFGAGQVSDIIDVTEEGGNLVFTRPIYAGKAFTKNTVAGDLVLATVRPNNLPAGEADASRSAEVVNVSVDLPADSLRTFIKEVVKKSTGGVDLSEAKVIVSGGRGVKSEEGFKPLYELAEVLGAAVGASRGACDAGYCDYALQIGQTGKVVTPDLYFAVGISGAIQHLAGMSNSKVIVAINKDPEAPIFKVADYGIVGDLFDIVPILVEELKKVVAE</sequence>
<dbReference type="Gene3D" id="3.40.50.620">
    <property type="entry name" value="HUPs"/>
    <property type="match status" value="1"/>
</dbReference>
<keyword evidence="4" id="KW-1185">Reference proteome</keyword>
<dbReference type="InterPro" id="IPR014730">
    <property type="entry name" value="ETF_a/b_N"/>
</dbReference>
<protein>
    <submittedName>
        <fullName evidence="3">Electron transfer flavoprotein subunit alpha/FixB family protein</fullName>
    </submittedName>
</protein>
<proteinExistence type="inferred from homology"/>
<dbReference type="InterPro" id="IPR014731">
    <property type="entry name" value="ETF_asu_C"/>
</dbReference>
<dbReference type="EMBL" id="JBHUIO010000011">
    <property type="protein sequence ID" value="MFD2171798.1"/>
    <property type="molecule type" value="Genomic_DNA"/>
</dbReference>
<dbReference type="InterPro" id="IPR014729">
    <property type="entry name" value="Rossmann-like_a/b/a_fold"/>
</dbReference>
<feature type="domain" description="Electron transfer flavoprotein alpha/beta-subunit N-terminal" evidence="2">
    <location>
        <begin position="5"/>
        <end position="193"/>
    </location>
</feature>
<dbReference type="Proteomes" id="UP001597343">
    <property type="component" value="Unassembled WGS sequence"/>
</dbReference>
<dbReference type="RefSeq" id="WP_386048909.1">
    <property type="nucleotide sequence ID" value="NZ_JBHUIO010000011.1"/>
</dbReference>
<dbReference type="Gene3D" id="3.40.50.1220">
    <property type="entry name" value="TPP-binding domain"/>
    <property type="match status" value="1"/>
</dbReference>
<evidence type="ECO:0000313" key="3">
    <source>
        <dbReference type="EMBL" id="MFD2171798.1"/>
    </source>
</evidence>
<comment type="caution">
    <text evidence="3">The sequence shown here is derived from an EMBL/GenBank/DDBJ whole genome shotgun (WGS) entry which is preliminary data.</text>
</comment>
<evidence type="ECO:0000256" key="1">
    <source>
        <dbReference type="ARBA" id="ARBA00005817"/>
    </source>
</evidence>
<evidence type="ECO:0000259" key="2">
    <source>
        <dbReference type="SMART" id="SM00893"/>
    </source>
</evidence>